<keyword evidence="3" id="KW-1185">Reference proteome</keyword>
<name>A0A2J6Q6U4_9HELO</name>
<dbReference type="EMBL" id="KZ613479">
    <property type="protein sequence ID" value="PMD21995.1"/>
    <property type="molecule type" value="Genomic_DNA"/>
</dbReference>
<organism evidence="2 3">
    <name type="scientific">Hyaloscypha hepaticicola</name>
    <dbReference type="NCBI Taxonomy" id="2082293"/>
    <lineage>
        <taxon>Eukaryota</taxon>
        <taxon>Fungi</taxon>
        <taxon>Dikarya</taxon>
        <taxon>Ascomycota</taxon>
        <taxon>Pezizomycotina</taxon>
        <taxon>Leotiomycetes</taxon>
        <taxon>Helotiales</taxon>
        <taxon>Hyaloscyphaceae</taxon>
        <taxon>Hyaloscypha</taxon>
    </lineage>
</organism>
<evidence type="ECO:0000313" key="3">
    <source>
        <dbReference type="Proteomes" id="UP000235672"/>
    </source>
</evidence>
<proteinExistence type="predicted"/>
<dbReference type="Proteomes" id="UP000235672">
    <property type="component" value="Unassembled WGS sequence"/>
</dbReference>
<protein>
    <submittedName>
        <fullName evidence="2">Uncharacterized protein</fullName>
    </submittedName>
</protein>
<evidence type="ECO:0000313" key="2">
    <source>
        <dbReference type="EMBL" id="PMD21995.1"/>
    </source>
</evidence>
<feature type="region of interest" description="Disordered" evidence="1">
    <location>
        <begin position="43"/>
        <end position="63"/>
    </location>
</feature>
<gene>
    <name evidence="2" type="ORF">NA56DRAFT_702972</name>
</gene>
<sequence>MEREQSLRRGSRWRGDFSIVFEMALIHRGCYRLSWPSSISRAVQESPRPCHQRSPPLRQRSRKLEPTFKIGEVSLTGDLASKASERDVHRANGEEAGEISELILACSGMDPPTSLYVSTSTPPELDVKVRQVEKVASGEIATLRRCAISSLARVTGALSVGWPPRRQVARVDCGR</sequence>
<reference evidence="2 3" key="1">
    <citation type="submission" date="2016-05" db="EMBL/GenBank/DDBJ databases">
        <title>A degradative enzymes factory behind the ericoid mycorrhizal symbiosis.</title>
        <authorList>
            <consortium name="DOE Joint Genome Institute"/>
            <person name="Martino E."/>
            <person name="Morin E."/>
            <person name="Grelet G."/>
            <person name="Kuo A."/>
            <person name="Kohler A."/>
            <person name="Daghino S."/>
            <person name="Barry K."/>
            <person name="Choi C."/>
            <person name="Cichocki N."/>
            <person name="Clum A."/>
            <person name="Copeland A."/>
            <person name="Hainaut M."/>
            <person name="Haridas S."/>
            <person name="Labutti K."/>
            <person name="Lindquist E."/>
            <person name="Lipzen A."/>
            <person name="Khouja H.-R."/>
            <person name="Murat C."/>
            <person name="Ohm R."/>
            <person name="Olson A."/>
            <person name="Spatafora J."/>
            <person name="Veneault-Fourrey C."/>
            <person name="Henrissat B."/>
            <person name="Grigoriev I."/>
            <person name="Martin F."/>
            <person name="Perotto S."/>
        </authorList>
    </citation>
    <scope>NUCLEOTIDE SEQUENCE [LARGE SCALE GENOMIC DNA]</scope>
    <source>
        <strain evidence="2 3">UAMH 7357</strain>
    </source>
</reference>
<dbReference type="AlphaFoldDB" id="A0A2J6Q6U4"/>
<accession>A0A2J6Q6U4</accession>
<evidence type="ECO:0000256" key="1">
    <source>
        <dbReference type="SAM" id="MobiDB-lite"/>
    </source>
</evidence>